<evidence type="ECO:0000256" key="3">
    <source>
        <dbReference type="ARBA" id="ARBA00022448"/>
    </source>
</evidence>
<evidence type="ECO:0000256" key="1">
    <source>
        <dbReference type="ARBA" id="ARBA00004141"/>
    </source>
</evidence>
<evidence type="ECO:0000256" key="5">
    <source>
        <dbReference type="ARBA" id="ARBA00022989"/>
    </source>
</evidence>
<dbReference type="PANTHER" id="PTHR31086">
    <property type="entry name" value="ALUMINUM-ACTIVATED MALATE TRANSPORTER 10"/>
    <property type="match status" value="1"/>
</dbReference>
<evidence type="ECO:0000256" key="7">
    <source>
        <dbReference type="ARBA" id="ARBA00023136"/>
    </source>
</evidence>
<organism evidence="10 11">
    <name type="scientific">Rubroshorea leprosula</name>
    <dbReference type="NCBI Taxonomy" id="152421"/>
    <lineage>
        <taxon>Eukaryota</taxon>
        <taxon>Viridiplantae</taxon>
        <taxon>Streptophyta</taxon>
        <taxon>Embryophyta</taxon>
        <taxon>Tracheophyta</taxon>
        <taxon>Spermatophyta</taxon>
        <taxon>Magnoliopsida</taxon>
        <taxon>eudicotyledons</taxon>
        <taxon>Gunneridae</taxon>
        <taxon>Pentapetalae</taxon>
        <taxon>rosids</taxon>
        <taxon>malvids</taxon>
        <taxon>Malvales</taxon>
        <taxon>Dipterocarpaceae</taxon>
        <taxon>Rubroshorea</taxon>
    </lineage>
</organism>
<accession>A0AAV5KYE0</accession>
<sequence length="240" mass="26275">MESSIAQENPAMKTIISKSKEKVLSILESYIKLGKDDPRRVKHSIKVALAITLVSFIYYDHNLYHTFKSNGIWAVITVVVVFEYTAGGTISKGLNRGLASFLAGALAFGAAKLANLIGNICGTEKAEATVIGISVFMIGGAACIIISTFIYPVWAGEDLHNSAASNLEKLANYLEGKFRQMGIGHGKFRFFHPWELYLKIGALVRECAALIEAINCHIDSDIQMLLHSLQRKGKGLNKKN</sequence>
<comment type="similarity">
    <text evidence="2">Belongs to the aromatic acid exporter (TC 2.A.85) family.</text>
</comment>
<keyword evidence="6" id="KW-0406">Ion transport</keyword>
<evidence type="ECO:0000313" key="10">
    <source>
        <dbReference type="EMBL" id="GKV29754.1"/>
    </source>
</evidence>
<feature type="transmembrane region" description="Helical" evidence="9">
    <location>
        <begin position="130"/>
        <end position="154"/>
    </location>
</feature>
<feature type="transmembrane region" description="Helical" evidence="9">
    <location>
        <begin position="97"/>
        <end position="118"/>
    </location>
</feature>
<dbReference type="GO" id="GO:0016020">
    <property type="term" value="C:membrane"/>
    <property type="evidence" value="ECO:0007669"/>
    <property type="project" value="UniProtKB-SubCell"/>
</dbReference>
<comment type="subcellular location">
    <subcellularLocation>
        <location evidence="1">Membrane</location>
        <topology evidence="1">Multi-pass membrane protein</topology>
    </subcellularLocation>
</comment>
<dbReference type="InterPro" id="IPR020966">
    <property type="entry name" value="ALMT"/>
</dbReference>
<keyword evidence="11" id="KW-1185">Reference proteome</keyword>
<keyword evidence="8" id="KW-0407">Ion channel</keyword>
<keyword evidence="7 9" id="KW-0472">Membrane</keyword>
<dbReference type="AlphaFoldDB" id="A0AAV5KYE0"/>
<dbReference type="GO" id="GO:0034220">
    <property type="term" value="P:monoatomic ion transmembrane transport"/>
    <property type="evidence" value="ECO:0007669"/>
    <property type="project" value="UniProtKB-KW"/>
</dbReference>
<evidence type="ECO:0000313" key="11">
    <source>
        <dbReference type="Proteomes" id="UP001054252"/>
    </source>
</evidence>
<comment type="caution">
    <text evidence="10">The sequence shown here is derived from an EMBL/GenBank/DDBJ whole genome shotgun (WGS) entry which is preliminary data.</text>
</comment>
<protein>
    <recommendedName>
        <fullName evidence="12">Aluminum-activated malate transporter</fullName>
    </recommendedName>
</protein>
<evidence type="ECO:0008006" key="12">
    <source>
        <dbReference type="Google" id="ProtNLM"/>
    </source>
</evidence>
<reference evidence="10 11" key="1">
    <citation type="journal article" date="2021" name="Commun. Biol.">
        <title>The genome of Shorea leprosula (Dipterocarpaceae) highlights the ecological relevance of drought in aseasonal tropical rainforests.</title>
        <authorList>
            <person name="Ng K.K.S."/>
            <person name="Kobayashi M.J."/>
            <person name="Fawcett J.A."/>
            <person name="Hatakeyama M."/>
            <person name="Paape T."/>
            <person name="Ng C.H."/>
            <person name="Ang C.C."/>
            <person name="Tnah L.H."/>
            <person name="Lee C.T."/>
            <person name="Nishiyama T."/>
            <person name="Sese J."/>
            <person name="O'Brien M.J."/>
            <person name="Copetti D."/>
            <person name="Mohd Noor M.I."/>
            <person name="Ong R.C."/>
            <person name="Putra M."/>
            <person name="Sireger I.Z."/>
            <person name="Indrioko S."/>
            <person name="Kosugi Y."/>
            <person name="Izuno A."/>
            <person name="Isagi Y."/>
            <person name="Lee S.L."/>
            <person name="Shimizu K.K."/>
        </authorList>
    </citation>
    <scope>NUCLEOTIDE SEQUENCE [LARGE SCALE GENOMIC DNA]</scope>
    <source>
        <strain evidence="10">214</strain>
    </source>
</reference>
<evidence type="ECO:0000256" key="8">
    <source>
        <dbReference type="ARBA" id="ARBA00023303"/>
    </source>
</evidence>
<gene>
    <name evidence="10" type="ORF">SLEP1_g38653</name>
</gene>
<evidence type="ECO:0000256" key="2">
    <source>
        <dbReference type="ARBA" id="ARBA00007079"/>
    </source>
</evidence>
<feature type="transmembrane region" description="Helical" evidence="9">
    <location>
        <begin position="71"/>
        <end position="91"/>
    </location>
</feature>
<dbReference type="Pfam" id="PF11744">
    <property type="entry name" value="ALMT"/>
    <property type="match status" value="2"/>
</dbReference>
<keyword evidence="5 9" id="KW-1133">Transmembrane helix</keyword>
<evidence type="ECO:0000256" key="4">
    <source>
        <dbReference type="ARBA" id="ARBA00022692"/>
    </source>
</evidence>
<dbReference type="GO" id="GO:0015743">
    <property type="term" value="P:malate transport"/>
    <property type="evidence" value="ECO:0007669"/>
    <property type="project" value="InterPro"/>
</dbReference>
<keyword evidence="3" id="KW-0813">Transport</keyword>
<evidence type="ECO:0000256" key="9">
    <source>
        <dbReference type="SAM" id="Phobius"/>
    </source>
</evidence>
<name>A0AAV5KYE0_9ROSI</name>
<dbReference type="Proteomes" id="UP001054252">
    <property type="component" value="Unassembled WGS sequence"/>
</dbReference>
<keyword evidence="4 9" id="KW-0812">Transmembrane</keyword>
<proteinExistence type="inferred from homology"/>
<evidence type="ECO:0000256" key="6">
    <source>
        <dbReference type="ARBA" id="ARBA00023065"/>
    </source>
</evidence>
<dbReference type="EMBL" id="BPVZ01000084">
    <property type="protein sequence ID" value="GKV29754.1"/>
    <property type="molecule type" value="Genomic_DNA"/>
</dbReference>